<dbReference type="Proteomes" id="UP000184212">
    <property type="component" value="Unassembled WGS sequence"/>
</dbReference>
<dbReference type="EMBL" id="FQWQ01000004">
    <property type="protein sequence ID" value="SHH79440.1"/>
    <property type="molecule type" value="Genomic_DNA"/>
</dbReference>
<keyword evidence="2" id="KW-1185">Reference proteome</keyword>
<reference evidence="1 2" key="1">
    <citation type="submission" date="2016-11" db="EMBL/GenBank/DDBJ databases">
        <authorList>
            <person name="Jaros S."/>
            <person name="Januszkiewicz K."/>
            <person name="Wedrychowicz H."/>
        </authorList>
    </citation>
    <scope>NUCLEOTIDE SEQUENCE [LARGE SCALE GENOMIC DNA]</scope>
    <source>
        <strain evidence="1 2">DSM 24574</strain>
    </source>
</reference>
<accession>A0A1M5VW87</accession>
<evidence type="ECO:0000313" key="2">
    <source>
        <dbReference type="Proteomes" id="UP000184212"/>
    </source>
</evidence>
<evidence type="ECO:0000313" key="1">
    <source>
        <dbReference type="EMBL" id="SHH79440.1"/>
    </source>
</evidence>
<name>A0A1M5VW87_9BACT</name>
<gene>
    <name evidence="1" type="ORF">SAMN04488109_5462</name>
</gene>
<sequence length="46" mass="5131">MKTTDANDQSSAFQVRRAMGQHSNAAIAYPTAIERSTFICFKKYSS</sequence>
<organism evidence="1 2">
    <name type="scientific">Chryseolinea serpens</name>
    <dbReference type="NCBI Taxonomy" id="947013"/>
    <lineage>
        <taxon>Bacteria</taxon>
        <taxon>Pseudomonadati</taxon>
        <taxon>Bacteroidota</taxon>
        <taxon>Cytophagia</taxon>
        <taxon>Cytophagales</taxon>
        <taxon>Fulvivirgaceae</taxon>
        <taxon>Chryseolinea</taxon>
    </lineage>
</organism>
<dbReference type="AlphaFoldDB" id="A0A1M5VW87"/>
<protein>
    <submittedName>
        <fullName evidence="1">Uncharacterized protein</fullName>
    </submittedName>
</protein>
<proteinExistence type="predicted"/>